<evidence type="ECO:0000313" key="2">
    <source>
        <dbReference type="Proteomes" id="UP000294003"/>
    </source>
</evidence>
<organism evidence="1 2">
    <name type="scientific">Monosporascus cannonballus</name>
    <dbReference type="NCBI Taxonomy" id="155416"/>
    <lineage>
        <taxon>Eukaryota</taxon>
        <taxon>Fungi</taxon>
        <taxon>Dikarya</taxon>
        <taxon>Ascomycota</taxon>
        <taxon>Pezizomycotina</taxon>
        <taxon>Sordariomycetes</taxon>
        <taxon>Xylariomycetidae</taxon>
        <taxon>Xylariales</taxon>
        <taxon>Xylariales incertae sedis</taxon>
        <taxon>Monosporascus</taxon>
    </lineage>
</organism>
<gene>
    <name evidence="1" type="ORF">DL762_000883</name>
</gene>
<evidence type="ECO:0000313" key="1">
    <source>
        <dbReference type="EMBL" id="RYO93833.1"/>
    </source>
</evidence>
<proteinExistence type="predicted"/>
<dbReference type="EMBL" id="QJNS01000015">
    <property type="protein sequence ID" value="RYO93833.1"/>
    <property type="molecule type" value="Genomic_DNA"/>
</dbReference>
<comment type="caution">
    <text evidence="1">The sequence shown here is derived from an EMBL/GenBank/DDBJ whole genome shotgun (WGS) entry which is preliminary data.</text>
</comment>
<dbReference type="Gene3D" id="3.40.50.300">
    <property type="entry name" value="P-loop containing nucleotide triphosphate hydrolases"/>
    <property type="match status" value="1"/>
</dbReference>
<keyword evidence="2" id="KW-1185">Reference proteome</keyword>
<dbReference type="SUPFAM" id="SSF52540">
    <property type="entry name" value="P-loop containing nucleoside triphosphate hydrolases"/>
    <property type="match status" value="1"/>
</dbReference>
<dbReference type="Proteomes" id="UP000294003">
    <property type="component" value="Unassembled WGS sequence"/>
</dbReference>
<sequence length="105" mass="11811">MIAHRLSTVQKAENVIVLAKGKVIQWGNHNSLMAAVGGPYWLLVNSQGLKIDEADYPEKSADISQHEKRTIDLMTLDKSEAVVRESVQQLLNQKLYWPCHTDLPS</sequence>
<name>A0ABY0HII2_9PEZI</name>
<dbReference type="InterPro" id="IPR027417">
    <property type="entry name" value="P-loop_NTPase"/>
</dbReference>
<protein>
    <recommendedName>
        <fullName evidence="3">ABC transmembrane type-1 domain-containing protein</fullName>
    </recommendedName>
</protein>
<accession>A0ABY0HII2</accession>
<evidence type="ECO:0008006" key="3">
    <source>
        <dbReference type="Google" id="ProtNLM"/>
    </source>
</evidence>
<reference evidence="1 2" key="1">
    <citation type="submission" date="2018-06" db="EMBL/GenBank/DDBJ databases">
        <title>Complete Genomes of Monosporascus.</title>
        <authorList>
            <person name="Robinson A.J."/>
            <person name="Natvig D.O."/>
        </authorList>
    </citation>
    <scope>NUCLEOTIDE SEQUENCE [LARGE SCALE GENOMIC DNA]</scope>
    <source>
        <strain evidence="1 2">CBS 609.92</strain>
    </source>
</reference>